<proteinExistence type="inferred from homology"/>
<dbReference type="Proteomes" id="UP000075902">
    <property type="component" value="Unassembled WGS sequence"/>
</dbReference>
<keyword evidence="6" id="KW-0687">Ribonucleoprotein</keyword>
<dbReference type="GO" id="GO:0005730">
    <property type="term" value="C:nucleolus"/>
    <property type="evidence" value="ECO:0007669"/>
    <property type="project" value="UniProtKB-SubCell"/>
</dbReference>
<evidence type="ECO:0000256" key="4">
    <source>
        <dbReference type="ARBA" id="ARBA00022552"/>
    </source>
</evidence>
<dbReference type="AlphaFoldDB" id="A0A182THL0"/>
<evidence type="ECO:0000256" key="1">
    <source>
        <dbReference type="ARBA" id="ARBA00004604"/>
    </source>
</evidence>
<feature type="region of interest" description="Disordered" evidence="7">
    <location>
        <begin position="83"/>
        <end position="161"/>
    </location>
</feature>
<comment type="function">
    <text evidence="6">Component of the 90S pre-ribosome involved in the maturation of rRNAs. Required for early cleavages of the pre-RNAs in the 40S ribosomal subunit maturation pathway.</text>
</comment>
<feature type="compositionally biased region" description="Acidic residues" evidence="7">
    <location>
        <begin position="32"/>
        <end position="51"/>
    </location>
</feature>
<feature type="compositionally biased region" description="Basic and acidic residues" evidence="7">
    <location>
        <begin position="52"/>
        <end position="61"/>
    </location>
</feature>
<dbReference type="Pfam" id="PF06102">
    <property type="entry name" value="RRP36"/>
    <property type="match status" value="1"/>
</dbReference>
<protein>
    <recommendedName>
        <fullName evidence="6">rRNA biogenesis protein RRP36</fullName>
    </recommendedName>
</protein>
<evidence type="ECO:0000256" key="5">
    <source>
        <dbReference type="ARBA" id="ARBA00023242"/>
    </source>
</evidence>
<comment type="subunit">
    <text evidence="6">Associates with 90S and pre-40S pre-ribosomal particles.</text>
</comment>
<sequence>MNSQANDSDSEYSVENKGLESSAEEDKGSDSNDSDEEDADDDDEDEDEDEDVPKLADDEYKTMPFEDLLKLQKKLGARMYNEAIFGTSKDKKPNALKPKPSKKAKQKSASENESSSDSDSGPEEMTSKRKVPALGMGKKDKKASLAQPRDPRFDPRQGYFSGRQFRNNYSFLNDLRQKELKKLNNKLEAATDPEEASKIKFLIQRTENQIREYAKHKALDADRMREKQQARAAIQEGKRPFFERKSTKQARALVEQYDKLKDHGALDKHIDKRRKKISAKDRKKLDFAT</sequence>
<evidence type="ECO:0000256" key="2">
    <source>
        <dbReference type="ARBA" id="ARBA00009418"/>
    </source>
</evidence>
<evidence type="ECO:0000313" key="9">
    <source>
        <dbReference type="Proteomes" id="UP000075902"/>
    </source>
</evidence>
<evidence type="ECO:0000256" key="3">
    <source>
        <dbReference type="ARBA" id="ARBA00022517"/>
    </source>
</evidence>
<dbReference type="PANTHER" id="PTHR21738:SF0">
    <property type="entry name" value="RIBOSOMAL RNA PROCESSING PROTEIN 36 HOMOLOG"/>
    <property type="match status" value="1"/>
</dbReference>
<reference evidence="9" key="1">
    <citation type="submission" date="2014-01" db="EMBL/GenBank/DDBJ databases">
        <title>The Genome Sequence of Anopheles melas CM1001059_A (V2).</title>
        <authorList>
            <consortium name="The Broad Institute Genomics Platform"/>
            <person name="Neafsey D.E."/>
            <person name="Besansky N."/>
            <person name="Howell P."/>
            <person name="Walton C."/>
            <person name="Young S.K."/>
            <person name="Zeng Q."/>
            <person name="Gargeya S."/>
            <person name="Fitzgerald M."/>
            <person name="Haas B."/>
            <person name="Abouelleil A."/>
            <person name="Allen A.W."/>
            <person name="Alvarado L."/>
            <person name="Arachchi H.M."/>
            <person name="Berlin A.M."/>
            <person name="Chapman S.B."/>
            <person name="Gainer-Dewar J."/>
            <person name="Goldberg J."/>
            <person name="Griggs A."/>
            <person name="Gujja S."/>
            <person name="Hansen M."/>
            <person name="Howarth C."/>
            <person name="Imamovic A."/>
            <person name="Ireland A."/>
            <person name="Larimer J."/>
            <person name="McCowan C."/>
            <person name="Murphy C."/>
            <person name="Pearson M."/>
            <person name="Poon T.W."/>
            <person name="Priest M."/>
            <person name="Roberts A."/>
            <person name="Saif S."/>
            <person name="Shea T."/>
            <person name="Sisk P."/>
            <person name="Sykes S."/>
            <person name="Wortman J."/>
            <person name="Nusbaum C."/>
            <person name="Birren B."/>
        </authorList>
    </citation>
    <scope>NUCLEOTIDE SEQUENCE [LARGE SCALE GENOMIC DNA]</scope>
    <source>
        <strain evidence="9">CM1001059</strain>
    </source>
</reference>
<organism evidence="8 9">
    <name type="scientific">Anopheles melas</name>
    <dbReference type="NCBI Taxonomy" id="34690"/>
    <lineage>
        <taxon>Eukaryota</taxon>
        <taxon>Metazoa</taxon>
        <taxon>Ecdysozoa</taxon>
        <taxon>Arthropoda</taxon>
        <taxon>Hexapoda</taxon>
        <taxon>Insecta</taxon>
        <taxon>Pterygota</taxon>
        <taxon>Neoptera</taxon>
        <taxon>Endopterygota</taxon>
        <taxon>Diptera</taxon>
        <taxon>Nematocera</taxon>
        <taxon>Culicoidea</taxon>
        <taxon>Culicidae</taxon>
        <taxon>Anophelinae</taxon>
        <taxon>Anopheles</taxon>
    </lineage>
</organism>
<keyword evidence="3 6" id="KW-0690">Ribosome biogenesis</keyword>
<dbReference type="InterPro" id="IPR009292">
    <property type="entry name" value="RRP36"/>
</dbReference>
<keyword evidence="9" id="KW-1185">Reference proteome</keyword>
<reference evidence="8" key="2">
    <citation type="submission" date="2020-05" db="UniProtKB">
        <authorList>
            <consortium name="EnsemblMetazoa"/>
        </authorList>
    </citation>
    <scope>IDENTIFICATION</scope>
    <source>
        <strain evidence="8">CM1001059</strain>
    </source>
</reference>
<evidence type="ECO:0000256" key="7">
    <source>
        <dbReference type="SAM" id="MobiDB-lite"/>
    </source>
</evidence>
<keyword evidence="4 6" id="KW-0698">rRNA processing</keyword>
<feature type="region of interest" description="Disordered" evidence="7">
    <location>
        <begin position="1"/>
        <end position="65"/>
    </location>
</feature>
<dbReference type="EnsemblMetazoa" id="AMEC002445-RA">
    <property type="protein sequence ID" value="AMEC002445-PA"/>
    <property type="gene ID" value="AMEC002445"/>
</dbReference>
<keyword evidence="5 6" id="KW-0539">Nucleus</keyword>
<evidence type="ECO:0000256" key="6">
    <source>
        <dbReference type="RuleBase" id="RU368027"/>
    </source>
</evidence>
<dbReference type="PANTHER" id="PTHR21738">
    <property type="entry name" value="RIBOSOMAL RNA PROCESSING PROTEIN 36 HOMOLOG"/>
    <property type="match status" value="1"/>
</dbReference>
<dbReference type="VEuPathDB" id="VectorBase:AMEC002445"/>
<name>A0A182THL0_9DIPT</name>
<evidence type="ECO:0000313" key="8">
    <source>
        <dbReference type="EnsemblMetazoa" id="AMEC002445-PA"/>
    </source>
</evidence>
<feature type="compositionally biased region" description="Polar residues" evidence="7">
    <location>
        <begin position="1"/>
        <end position="13"/>
    </location>
</feature>
<dbReference type="GO" id="GO:0030686">
    <property type="term" value="C:90S preribosome"/>
    <property type="evidence" value="ECO:0007669"/>
    <property type="project" value="TreeGrafter"/>
</dbReference>
<comment type="similarity">
    <text evidence="2 6">Belongs to the RRP36 family.</text>
</comment>
<dbReference type="GO" id="GO:0000462">
    <property type="term" value="P:maturation of SSU-rRNA from tricistronic rRNA transcript (SSU-rRNA, 5.8S rRNA, LSU-rRNA)"/>
    <property type="evidence" value="ECO:0007669"/>
    <property type="project" value="TreeGrafter"/>
</dbReference>
<accession>A0A182THL0</accession>
<comment type="subcellular location">
    <subcellularLocation>
        <location evidence="1 6">Nucleus</location>
        <location evidence="1 6">Nucleolus</location>
    </subcellularLocation>
</comment>
<dbReference type="STRING" id="34690.A0A182THL0"/>